<organism evidence="2 3">
    <name type="scientific">Entamoeba invadens IP1</name>
    <dbReference type="NCBI Taxonomy" id="370355"/>
    <lineage>
        <taxon>Eukaryota</taxon>
        <taxon>Amoebozoa</taxon>
        <taxon>Evosea</taxon>
        <taxon>Archamoebae</taxon>
        <taxon>Mastigamoebida</taxon>
        <taxon>Entamoebidae</taxon>
        <taxon>Entamoeba</taxon>
    </lineage>
</organism>
<dbReference type="RefSeq" id="XP_004255357.1">
    <property type="nucleotide sequence ID" value="XM_004255309.1"/>
</dbReference>
<evidence type="ECO:0000259" key="1">
    <source>
        <dbReference type="PROSITE" id="PS50011"/>
    </source>
</evidence>
<dbReference type="GeneID" id="14887567"/>
<name>A0A0A1U3F9_ENTIV</name>
<dbReference type="KEGG" id="eiv:EIN_478480"/>
<keyword evidence="2" id="KW-0808">Transferase</keyword>
<gene>
    <name evidence="2" type="ORF">EIN_478480</name>
</gene>
<dbReference type="Gene3D" id="3.30.200.20">
    <property type="entry name" value="Phosphorylase Kinase, domain 1"/>
    <property type="match status" value="1"/>
</dbReference>
<dbReference type="InterPro" id="IPR011009">
    <property type="entry name" value="Kinase-like_dom_sf"/>
</dbReference>
<dbReference type="PANTHER" id="PTHR45756:SF1">
    <property type="entry name" value="PROTEIN KINASE DOMAIN CONTAINING PROTEIN"/>
    <property type="match status" value="1"/>
</dbReference>
<dbReference type="OrthoDB" id="10252171at2759"/>
<dbReference type="PANTHER" id="PTHR45756">
    <property type="entry name" value="PALMITOYLTRANSFERASE"/>
    <property type="match status" value="1"/>
</dbReference>
<dbReference type="SUPFAM" id="SSF56112">
    <property type="entry name" value="Protein kinase-like (PK-like)"/>
    <property type="match status" value="1"/>
</dbReference>
<dbReference type="GO" id="GO:0005524">
    <property type="term" value="F:ATP binding"/>
    <property type="evidence" value="ECO:0007669"/>
    <property type="project" value="InterPro"/>
</dbReference>
<evidence type="ECO:0000313" key="2">
    <source>
        <dbReference type="EMBL" id="ELP88586.1"/>
    </source>
</evidence>
<dbReference type="InterPro" id="IPR001245">
    <property type="entry name" value="Ser-Thr/Tyr_kinase_cat_dom"/>
</dbReference>
<protein>
    <submittedName>
        <fullName evidence="2">Protein serine/threonine kinase, putative</fullName>
    </submittedName>
</protein>
<dbReference type="GO" id="GO:0004672">
    <property type="term" value="F:protein kinase activity"/>
    <property type="evidence" value="ECO:0007669"/>
    <property type="project" value="InterPro"/>
</dbReference>
<reference evidence="2 3" key="1">
    <citation type="submission" date="2012-10" db="EMBL/GenBank/DDBJ databases">
        <authorList>
            <person name="Zafar N."/>
            <person name="Inman J."/>
            <person name="Hall N."/>
            <person name="Lorenzi H."/>
            <person name="Caler E."/>
        </authorList>
    </citation>
    <scope>NUCLEOTIDE SEQUENCE [LARGE SCALE GENOMIC DNA]</scope>
    <source>
        <strain evidence="2 3">IP1</strain>
    </source>
</reference>
<proteinExistence type="predicted"/>
<dbReference type="PROSITE" id="PS50011">
    <property type="entry name" value="PROTEIN_KINASE_DOM"/>
    <property type="match status" value="1"/>
</dbReference>
<dbReference type="Proteomes" id="UP000014680">
    <property type="component" value="Unassembled WGS sequence"/>
</dbReference>
<dbReference type="AlphaFoldDB" id="A0A0A1U3F9"/>
<keyword evidence="2" id="KW-0418">Kinase</keyword>
<dbReference type="EMBL" id="KB206742">
    <property type="protein sequence ID" value="ELP88586.1"/>
    <property type="molecule type" value="Genomic_DNA"/>
</dbReference>
<sequence>MNPLKKMKLSNTTEEQINEFEKEIIMLDKFRNEYIIHFYGAVFIPNKVCMVTEFAPFGSEVCIKLRIKIMLDAANKISYLHSNGILHTEIKPDNILVARNVNLLMTNITFTKGIGTPVYMATEVLLKQKYTKSADIVSFAITIYECFKWGEAYPINEFKFPWKIAEFVMEGKRLNNSRVIPKGIYNIIQLSCKQNPKKELISTRLLTTCKVFLIHQNELFYWFYIDNY</sequence>
<dbReference type="Pfam" id="PF07714">
    <property type="entry name" value="PK_Tyr_Ser-Thr"/>
    <property type="match status" value="1"/>
</dbReference>
<dbReference type="Gene3D" id="1.10.510.10">
    <property type="entry name" value="Transferase(Phosphotransferase) domain 1"/>
    <property type="match status" value="1"/>
</dbReference>
<keyword evidence="3" id="KW-1185">Reference proteome</keyword>
<dbReference type="InterPro" id="IPR000719">
    <property type="entry name" value="Prot_kinase_dom"/>
</dbReference>
<dbReference type="InterPro" id="IPR053215">
    <property type="entry name" value="TKL_Ser/Thr_kinase"/>
</dbReference>
<accession>A0A0A1U3F9</accession>
<evidence type="ECO:0000313" key="3">
    <source>
        <dbReference type="Proteomes" id="UP000014680"/>
    </source>
</evidence>
<feature type="domain" description="Protein kinase" evidence="1">
    <location>
        <begin position="1"/>
        <end position="213"/>
    </location>
</feature>
<dbReference type="VEuPathDB" id="AmoebaDB:EIN_478480"/>